<sequence>MSTNSKKLQSRKQPTSLLMQSANGTLYNAIEVDLLTREKVRDVVVKFFPKSSVRTYVDVKGIRCPSEIYFHVKAFSLARPFIVEPLDWIEREDDFAIAVEKPERTMVHGLV</sequence>
<organism evidence="1 2">
    <name type="scientific">Oikopleura dioica</name>
    <name type="common">Tunicate</name>
    <dbReference type="NCBI Taxonomy" id="34765"/>
    <lineage>
        <taxon>Eukaryota</taxon>
        <taxon>Metazoa</taxon>
        <taxon>Chordata</taxon>
        <taxon>Tunicata</taxon>
        <taxon>Appendicularia</taxon>
        <taxon>Copelata</taxon>
        <taxon>Oikopleuridae</taxon>
        <taxon>Oikopleura</taxon>
    </lineage>
</organism>
<evidence type="ECO:0000313" key="1">
    <source>
        <dbReference type="EMBL" id="CAG5111622.1"/>
    </source>
</evidence>
<proteinExistence type="predicted"/>
<protein>
    <submittedName>
        <fullName evidence="1">Oidioi.mRNA.OKI2018_I69.chr2.g5908.t1.cds</fullName>
    </submittedName>
</protein>
<accession>A0ABN7T632</accession>
<reference evidence="1 2" key="1">
    <citation type="submission" date="2021-04" db="EMBL/GenBank/DDBJ databases">
        <authorList>
            <person name="Bliznina A."/>
        </authorList>
    </citation>
    <scope>NUCLEOTIDE SEQUENCE [LARGE SCALE GENOMIC DNA]</scope>
</reference>
<gene>
    <name evidence="1" type="ORF">OKIOD_LOCUS14673</name>
</gene>
<evidence type="ECO:0000313" key="2">
    <source>
        <dbReference type="Proteomes" id="UP001158576"/>
    </source>
</evidence>
<dbReference type="Gene3D" id="3.30.200.20">
    <property type="entry name" value="Phosphorylase Kinase, domain 1"/>
    <property type="match status" value="1"/>
</dbReference>
<name>A0ABN7T632_OIKDI</name>
<dbReference type="Proteomes" id="UP001158576">
    <property type="component" value="Chromosome 2"/>
</dbReference>
<dbReference type="EMBL" id="OU015567">
    <property type="protein sequence ID" value="CAG5111622.1"/>
    <property type="molecule type" value="Genomic_DNA"/>
</dbReference>
<keyword evidence="2" id="KW-1185">Reference proteome</keyword>